<comment type="caution">
    <text evidence="9">The sequence shown here is derived from an EMBL/GenBank/DDBJ whole genome shotgun (WGS) entry which is preliminary data.</text>
</comment>
<dbReference type="SMART" id="SM00066">
    <property type="entry name" value="GAL4"/>
    <property type="match status" value="1"/>
</dbReference>
<dbReference type="CDD" id="cd00067">
    <property type="entry name" value="GAL4"/>
    <property type="match status" value="1"/>
</dbReference>
<feature type="compositionally biased region" description="Basic and acidic residues" evidence="7">
    <location>
        <begin position="85"/>
        <end position="96"/>
    </location>
</feature>
<feature type="domain" description="Zn(2)-C6 fungal-type" evidence="8">
    <location>
        <begin position="15"/>
        <end position="43"/>
    </location>
</feature>
<dbReference type="SMART" id="SM00906">
    <property type="entry name" value="Fungal_trans"/>
    <property type="match status" value="1"/>
</dbReference>
<feature type="region of interest" description="Disordered" evidence="7">
    <location>
        <begin position="76"/>
        <end position="108"/>
    </location>
</feature>
<dbReference type="GO" id="GO:0000981">
    <property type="term" value="F:DNA-binding transcription factor activity, RNA polymerase II-specific"/>
    <property type="evidence" value="ECO:0007669"/>
    <property type="project" value="InterPro"/>
</dbReference>
<keyword evidence="10" id="KW-1185">Reference proteome</keyword>
<dbReference type="PROSITE" id="PS50048">
    <property type="entry name" value="ZN2_CY6_FUNGAL_2"/>
    <property type="match status" value="1"/>
</dbReference>
<evidence type="ECO:0000256" key="7">
    <source>
        <dbReference type="SAM" id="MobiDB-lite"/>
    </source>
</evidence>
<evidence type="ECO:0000259" key="8">
    <source>
        <dbReference type="PROSITE" id="PS50048"/>
    </source>
</evidence>
<dbReference type="Gene3D" id="4.10.240.10">
    <property type="entry name" value="Zn(2)-C6 fungal-type DNA-binding domain"/>
    <property type="match status" value="1"/>
</dbReference>
<dbReference type="Pfam" id="PF00172">
    <property type="entry name" value="Zn_clus"/>
    <property type="match status" value="1"/>
</dbReference>
<dbReference type="AlphaFoldDB" id="A0A3D8RFN2"/>
<dbReference type="InterPro" id="IPR001138">
    <property type="entry name" value="Zn2Cys6_DnaBD"/>
</dbReference>
<keyword evidence="4" id="KW-0238">DNA-binding</keyword>
<dbReference type="PANTHER" id="PTHR31001:SF45">
    <property type="entry name" value="ZN(II)2CYS6 TRANSCRIPTION FACTOR (EUROFUNG)"/>
    <property type="match status" value="1"/>
</dbReference>
<evidence type="ECO:0000313" key="10">
    <source>
        <dbReference type="Proteomes" id="UP000256690"/>
    </source>
</evidence>
<dbReference type="Proteomes" id="UP000256690">
    <property type="component" value="Unassembled WGS sequence"/>
</dbReference>
<dbReference type="CDD" id="cd12148">
    <property type="entry name" value="fungal_TF_MHR"/>
    <property type="match status" value="1"/>
</dbReference>
<evidence type="ECO:0000313" key="9">
    <source>
        <dbReference type="EMBL" id="RDW72748.1"/>
    </source>
</evidence>
<protein>
    <recommendedName>
        <fullName evidence="8">Zn(2)-C6 fungal-type domain-containing protein</fullName>
    </recommendedName>
</protein>
<dbReference type="InterPro" id="IPR036864">
    <property type="entry name" value="Zn2-C6_fun-type_DNA-bd_sf"/>
</dbReference>
<name>A0A3D8RFN2_9EURO</name>
<proteinExistence type="predicted"/>
<dbReference type="Pfam" id="PF04082">
    <property type="entry name" value="Fungal_trans"/>
    <property type="match status" value="1"/>
</dbReference>
<evidence type="ECO:0000256" key="5">
    <source>
        <dbReference type="ARBA" id="ARBA00023163"/>
    </source>
</evidence>
<reference evidence="9 10" key="1">
    <citation type="journal article" date="2018" name="IMA Fungus">
        <title>IMA Genome-F 9: Draft genome sequence of Annulohypoxylon stygium, Aspergillus mulundensis, Berkeleyomyces basicola (syn. Thielaviopsis basicola), Ceratocystis smalleyi, two Cercospora beticola strains, Coleophoma cylindrospora, Fusarium fracticaudum, Phialophora cf. hyalina, and Morchella septimelata.</title>
        <authorList>
            <person name="Wingfield B.D."/>
            <person name="Bills G.F."/>
            <person name="Dong Y."/>
            <person name="Huang W."/>
            <person name="Nel W.J."/>
            <person name="Swalarsk-Parry B.S."/>
            <person name="Vaghefi N."/>
            <person name="Wilken P.M."/>
            <person name="An Z."/>
            <person name="de Beer Z.W."/>
            <person name="De Vos L."/>
            <person name="Chen L."/>
            <person name="Duong T.A."/>
            <person name="Gao Y."/>
            <person name="Hammerbacher A."/>
            <person name="Kikkert J.R."/>
            <person name="Li Y."/>
            <person name="Li H."/>
            <person name="Li K."/>
            <person name="Li Q."/>
            <person name="Liu X."/>
            <person name="Ma X."/>
            <person name="Naidoo K."/>
            <person name="Pethybridge S.J."/>
            <person name="Sun J."/>
            <person name="Steenkamp E.T."/>
            <person name="van der Nest M.A."/>
            <person name="van Wyk S."/>
            <person name="Wingfield M.J."/>
            <person name="Xiong C."/>
            <person name="Yue Q."/>
            <person name="Zhang X."/>
        </authorList>
    </citation>
    <scope>NUCLEOTIDE SEQUENCE [LARGE SCALE GENOMIC DNA]</scope>
    <source>
        <strain evidence="9 10">DSM 5745</strain>
    </source>
</reference>
<dbReference type="GeneID" id="38118290"/>
<dbReference type="GO" id="GO:0003677">
    <property type="term" value="F:DNA binding"/>
    <property type="evidence" value="ECO:0007669"/>
    <property type="project" value="UniProtKB-KW"/>
</dbReference>
<evidence type="ECO:0000256" key="1">
    <source>
        <dbReference type="ARBA" id="ARBA00004123"/>
    </source>
</evidence>
<evidence type="ECO:0000256" key="3">
    <source>
        <dbReference type="ARBA" id="ARBA00023015"/>
    </source>
</evidence>
<dbReference type="InterPro" id="IPR050613">
    <property type="entry name" value="Sec_Metabolite_Reg"/>
</dbReference>
<dbReference type="GO" id="GO:0008270">
    <property type="term" value="F:zinc ion binding"/>
    <property type="evidence" value="ECO:0007669"/>
    <property type="project" value="InterPro"/>
</dbReference>
<sequence length="698" mass="79712">MPDSSQSIKPIRVLSCVLCQQRKVRCDRTFPCANCVKSNSQCVPAGLLPRRRKRRFPERELLDRLRQYETLLRQNDVEFQPLHAEPAKENDDRESPESVQPEGSDQSMCSLLSQRKSAESAYEAKDFWNAVNQTSPESDQDRDSPAAALPQDVVKKAWDQGFETTDPLFGGENNPVDLSSHHPEPSLIFRLWQMYLERVDPLFKVTHTPSLQGRIVEAIADVKRISPGFEALMFCIYCMAVLSVTSDECEARLGLSRDELLPGYQRSCRRALINCGFLQSDDREILTALFFYLTSLRPTVGDPRTLSTALGMAIRIAKRLGIHSESRCARYPPLEAELRRRLWWALVLFDARIGEMADYRTTTELTPLWDCKIPSNVNDFDLRPEMKNLPAIQNQSSEALFIAARCAMADCLRNFSFYLDFTCPPLKAVAREVHRDSGPEYRELDALEKMMNERYLRFCTPDNPLHSITIWVTRGWLSKCRLFEHYSKYSGIRQSQTQRDMAVEYAIAMLDHDTEFLSTFSESRYLWMVQLYFPFPAYVHLLQDLRRRPLNTRAMQAWTALSENFECRANLFRRMCPGLHFCAMSSLVLEAWAVAESALRQSGQPAARPKIVTIMQAELTRAKGNGQLEKSSSSTSFIRHEALMPVQENMSLNNTLPSLGGNTSYSGTEMWMPFGIPDQLSADGIFASSDWSLINWGI</sequence>
<dbReference type="RefSeq" id="XP_026601968.1">
    <property type="nucleotide sequence ID" value="XM_026749936.1"/>
</dbReference>
<keyword evidence="3" id="KW-0805">Transcription regulation</keyword>
<gene>
    <name evidence="9" type="ORF">DSM5745_07920</name>
</gene>
<keyword evidence="6" id="KW-0539">Nucleus</keyword>
<evidence type="ECO:0000256" key="2">
    <source>
        <dbReference type="ARBA" id="ARBA00022723"/>
    </source>
</evidence>
<evidence type="ECO:0000256" key="4">
    <source>
        <dbReference type="ARBA" id="ARBA00023125"/>
    </source>
</evidence>
<dbReference type="OrthoDB" id="2269373at2759"/>
<feature type="compositionally biased region" description="Polar residues" evidence="7">
    <location>
        <begin position="97"/>
        <end position="108"/>
    </location>
</feature>
<dbReference type="GO" id="GO:0006351">
    <property type="term" value="P:DNA-templated transcription"/>
    <property type="evidence" value="ECO:0007669"/>
    <property type="project" value="InterPro"/>
</dbReference>
<dbReference type="PANTHER" id="PTHR31001">
    <property type="entry name" value="UNCHARACTERIZED TRANSCRIPTIONAL REGULATORY PROTEIN"/>
    <property type="match status" value="1"/>
</dbReference>
<evidence type="ECO:0000256" key="6">
    <source>
        <dbReference type="ARBA" id="ARBA00023242"/>
    </source>
</evidence>
<keyword evidence="2" id="KW-0479">Metal-binding</keyword>
<dbReference type="EMBL" id="PVWQ01000009">
    <property type="protein sequence ID" value="RDW72748.1"/>
    <property type="molecule type" value="Genomic_DNA"/>
</dbReference>
<comment type="subcellular location">
    <subcellularLocation>
        <location evidence="1">Nucleus</location>
    </subcellularLocation>
</comment>
<dbReference type="SUPFAM" id="SSF57701">
    <property type="entry name" value="Zn2/Cys6 DNA-binding domain"/>
    <property type="match status" value="1"/>
</dbReference>
<organism evidence="9 10">
    <name type="scientific">Aspergillus mulundensis</name>
    <dbReference type="NCBI Taxonomy" id="1810919"/>
    <lineage>
        <taxon>Eukaryota</taxon>
        <taxon>Fungi</taxon>
        <taxon>Dikarya</taxon>
        <taxon>Ascomycota</taxon>
        <taxon>Pezizomycotina</taxon>
        <taxon>Eurotiomycetes</taxon>
        <taxon>Eurotiomycetidae</taxon>
        <taxon>Eurotiales</taxon>
        <taxon>Aspergillaceae</taxon>
        <taxon>Aspergillus</taxon>
        <taxon>Aspergillus subgen. Nidulantes</taxon>
    </lineage>
</organism>
<dbReference type="InterPro" id="IPR007219">
    <property type="entry name" value="XnlR_reg_dom"/>
</dbReference>
<keyword evidence="5" id="KW-0804">Transcription</keyword>
<dbReference type="STRING" id="1810919.A0A3D8RFN2"/>
<dbReference type="GO" id="GO:0005634">
    <property type="term" value="C:nucleus"/>
    <property type="evidence" value="ECO:0007669"/>
    <property type="project" value="UniProtKB-SubCell"/>
</dbReference>
<accession>A0A3D8RFN2</accession>